<dbReference type="InterPro" id="IPR000719">
    <property type="entry name" value="Prot_kinase_dom"/>
</dbReference>
<dbReference type="GO" id="GO:0004713">
    <property type="term" value="F:protein tyrosine kinase activity"/>
    <property type="evidence" value="ECO:0007669"/>
    <property type="project" value="InterPro"/>
</dbReference>
<dbReference type="SUPFAM" id="SSF56112">
    <property type="entry name" value="Protein kinase-like (PK-like)"/>
    <property type="match status" value="1"/>
</dbReference>
<dbReference type="PANTHER" id="PTHR44329">
    <property type="entry name" value="SERINE/THREONINE-PROTEIN KINASE TNNI3K-RELATED"/>
    <property type="match status" value="1"/>
</dbReference>
<keyword evidence="4" id="KW-0067">ATP-binding</keyword>
<dbReference type="InterPro" id="IPR001245">
    <property type="entry name" value="Ser-Thr/Tyr_kinase_cat_dom"/>
</dbReference>
<evidence type="ECO:0000256" key="3">
    <source>
        <dbReference type="ARBA" id="ARBA00022777"/>
    </source>
</evidence>
<evidence type="ECO:0000313" key="7">
    <source>
        <dbReference type="Proteomes" id="UP000816034"/>
    </source>
</evidence>
<keyword evidence="1" id="KW-0808">Transferase</keyword>
<proteinExistence type="predicted"/>
<evidence type="ECO:0000259" key="5">
    <source>
        <dbReference type="PROSITE" id="PS50011"/>
    </source>
</evidence>
<dbReference type="SMART" id="SM00219">
    <property type="entry name" value="TyrKc"/>
    <property type="match status" value="1"/>
</dbReference>
<dbReference type="PANTHER" id="PTHR44329:SF288">
    <property type="entry name" value="MITOGEN-ACTIVATED PROTEIN KINASE KINASE KINASE 20"/>
    <property type="match status" value="1"/>
</dbReference>
<name>A0AA88KHQ3_NAELO</name>
<dbReference type="InterPro" id="IPR008271">
    <property type="entry name" value="Ser/Thr_kinase_AS"/>
</dbReference>
<dbReference type="GO" id="GO:0005524">
    <property type="term" value="F:ATP binding"/>
    <property type="evidence" value="ECO:0007669"/>
    <property type="project" value="UniProtKB-KW"/>
</dbReference>
<accession>A0AA88KHQ3</accession>
<dbReference type="Proteomes" id="UP000816034">
    <property type="component" value="Unassembled WGS sequence"/>
</dbReference>
<dbReference type="GeneID" id="68101013"/>
<dbReference type="InterPro" id="IPR020635">
    <property type="entry name" value="Tyr_kinase_cat_dom"/>
</dbReference>
<organism evidence="6 7">
    <name type="scientific">Naegleria lovaniensis</name>
    <name type="common">Amoeba</name>
    <dbReference type="NCBI Taxonomy" id="51637"/>
    <lineage>
        <taxon>Eukaryota</taxon>
        <taxon>Discoba</taxon>
        <taxon>Heterolobosea</taxon>
        <taxon>Tetramitia</taxon>
        <taxon>Eutetramitia</taxon>
        <taxon>Vahlkampfiidae</taxon>
        <taxon>Naegleria</taxon>
    </lineage>
</organism>
<dbReference type="GO" id="GO:0004674">
    <property type="term" value="F:protein serine/threonine kinase activity"/>
    <property type="evidence" value="ECO:0007669"/>
    <property type="project" value="TreeGrafter"/>
</dbReference>
<evidence type="ECO:0000256" key="4">
    <source>
        <dbReference type="ARBA" id="ARBA00022840"/>
    </source>
</evidence>
<keyword evidence="7" id="KW-1185">Reference proteome</keyword>
<dbReference type="PROSITE" id="PS00108">
    <property type="entry name" value="PROTEIN_KINASE_ST"/>
    <property type="match status" value="1"/>
</dbReference>
<dbReference type="EMBL" id="PYSW02000034">
    <property type="protein sequence ID" value="KAG2378416.1"/>
    <property type="molecule type" value="Genomic_DNA"/>
</dbReference>
<keyword evidence="3" id="KW-0418">Kinase</keyword>
<dbReference type="Gene3D" id="1.10.510.10">
    <property type="entry name" value="Transferase(Phosphotransferase) domain 1"/>
    <property type="match status" value="2"/>
</dbReference>
<protein>
    <recommendedName>
        <fullName evidence="5">Protein kinase domain-containing protein</fullName>
    </recommendedName>
</protein>
<dbReference type="AlphaFoldDB" id="A0AA88KHQ3"/>
<evidence type="ECO:0000256" key="1">
    <source>
        <dbReference type="ARBA" id="ARBA00022679"/>
    </source>
</evidence>
<dbReference type="PROSITE" id="PS50011">
    <property type="entry name" value="PROTEIN_KINASE_DOM"/>
    <property type="match status" value="1"/>
</dbReference>
<comment type="caution">
    <text evidence="6">The sequence shown here is derived from an EMBL/GenBank/DDBJ whole genome shotgun (WGS) entry which is preliminary data.</text>
</comment>
<evidence type="ECO:0000256" key="2">
    <source>
        <dbReference type="ARBA" id="ARBA00022741"/>
    </source>
</evidence>
<dbReference type="InterPro" id="IPR051681">
    <property type="entry name" value="Ser/Thr_Kinases-Pseudokinases"/>
</dbReference>
<gene>
    <name evidence="6" type="ORF">C9374_008559</name>
</gene>
<sequence length="168" mass="18920">MRLQIAIDIAEGMHHLHSRPKPIIHRDLKSHNVLLDKNLTSKISDFGFSTMRNRNSGVSGMKVFGMVMYELVTHLIPFHDVSNPFAVASHVISGMRPKIDKQDELAKSSPILECFIKLVSICCLQDPDERPTFADILNELRSIPLNNSLKLTVDVNGSEDYDSIQKSH</sequence>
<feature type="domain" description="Protein kinase" evidence="5">
    <location>
        <begin position="1"/>
        <end position="145"/>
    </location>
</feature>
<dbReference type="RefSeq" id="XP_044545678.1">
    <property type="nucleotide sequence ID" value="XM_044698648.1"/>
</dbReference>
<keyword evidence="2" id="KW-0547">Nucleotide-binding</keyword>
<evidence type="ECO:0000313" key="6">
    <source>
        <dbReference type="EMBL" id="KAG2378416.1"/>
    </source>
</evidence>
<reference evidence="6 7" key="1">
    <citation type="journal article" date="2018" name="BMC Genomics">
        <title>The genome of Naegleria lovaniensis, the basis for a comparative approach to unravel pathogenicity factors of the human pathogenic amoeba N. fowleri.</title>
        <authorList>
            <person name="Liechti N."/>
            <person name="Schurch N."/>
            <person name="Bruggmann R."/>
            <person name="Wittwer M."/>
        </authorList>
    </citation>
    <scope>NUCLEOTIDE SEQUENCE [LARGE SCALE GENOMIC DNA]</scope>
    <source>
        <strain evidence="6 7">ATCC 30569</strain>
    </source>
</reference>
<dbReference type="InterPro" id="IPR011009">
    <property type="entry name" value="Kinase-like_dom_sf"/>
</dbReference>
<dbReference type="Pfam" id="PF07714">
    <property type="entry name" value="PK_Tyr_Ser-Thr"/>
    <property type="match status" value="1"/>
</dbReference>